<dbReference type="InterPro" id="IPR050769">
    <property type="entry name" value="NAT_camello-type"/>
</dbReference>
<dbReference type="InterPro" id="IPR000182">
    <property type="entry name" value="GNAT_dom"/>
</dbReference>
<feature type="non-terminal residue" evidence="3">
    <location>
        <position position="1"/>
    </location>
</feature>
<organism evidence="3 4">
    <name type="scientific">Melanomma pulvis-pyrius CBS 109.77</name>
    <dbReference type="NCBI Taxonomy" id="1314802"/>
    <lineage>
        <taxon>Eukaryota</taxon>
        <taxon>Fungi</taxon>
        <taxon>Dikarya</taxon>
        <taxon>Ascomycota</taxon>
        <taxon>Pezizomycotina</taxon>
        <taxon>Dothideomycetes</taxon>
        <taxon>Pleosporomycetidae</taxon>
        <taxon>Pleosporales</taxon>
        <taxon>Melanommataceae</taxon>
        <taxon>Melanomma</taxon>
    </lineage>
</organism>
<dbReference type="PROSITE" id="PS51186">
    <property type="entry name" value="GNAT"/>
    <property type="match status" value="1"/>
</dbReference>
<dbReference type="Pfam" id="PF00583">
    <property type="entry name" value="Acetyltransf_1"/>
    <property type="match status" value="1"/>
</dbReference>
<evidence type="ECO:0000259" key="2">
    <source>
        <dbReference type="PROSITE" id="PS51186"/>
    </source>
</evidence>
<name>A0A6A6XJH3_9PLEO</name>
<feature type="non-terminal residue" evidence="3">
    <location>
        <position position="167"/>
    </location>
</feature>
<gene>
    <name evidence="3" type="ORF">K505DRAFT_196476</name>
</gene>
<evidence type="ECO:0000256" key="1">
    <source>
        <dbReference type="ARBA" id="ARBA00022679"/>
    </source>
</evidence>
<dbReference type="PANTHER" id="PTHR13947:SF37">
    <property type="entry name" value="LD18367P"/>
    <property type="match status" value="1"/>
</dbReference>
<proteinExistence type="predicted"/>
<evidence type="ECO:0000313" key="3">
    <source>
        <dbReference type="EMBL" id="KAF2796065.1"/>
    </source>
</evidence>
<reference evidence="3" key="1">
    <citation type="journal article" date="2020" name="Stud. Mycol.">
        <title>101 Dothideomycetes genomes: a test case for predicting lifestyles and emergence of pathogens.</title>
        <authorList>
            <person name="Haridas S."/>
            <person name="Albert R."/>
            <person name="Binder M."/>
            <person name="Bloem J."/>
            <person name="Labutti K."/>
            <person name="Salamov A."/>
            <person name="Andreopoulos B."/>
            <person name="Baker S."/>
            <person name="Barry K."/>
            <person name="Bills G."/>
            <person name="Bluhm B."/>
            <person name="Cannon C."/>
            <person name="Castanera R."/>
            <person name="Culley D."/>
            <person name="Daum C."/>
            <person name="Ezra D."/>
            <person name="Gonzalez J."/>
            <person name="Henrissat B."/>
            <person name="Kuo A."/>
            <person name="Liang C."/>
            <person name="Lipzen A."/>
            <person name="Lutzoni F."/>
            <person name="Magnuson J."/>
            <person name="Mondo S."/>
            <person name="Nolan M."/>
            <person name="Ohm R."/>
            <person name="Pangilinan J."/>
            <person name="Park H.-J."/>
            <person name="Ramirez L."/>
            <person name="Alfaro M."/>
            <person name="Sun H."/>
            <person name="Tritt A."/>
            <person name="Yoshinaga Y."/>
            <person name="Zwiers L.-H."/>
            <person name="Turgeon B."/>
            <person name="Goodwin S."/>
            <person name="Spatafora J."/>
            <person name="Crous P."/>
            <person name="Grigoriev I."/>
        </authorList>
    </citation>
    <scope>NUCLEOTIDE SEQUENCE</scope>
    <source>
        <strain evidence="3">CBS 109.77</strain>
    </source>
</reference>
<keyword evidence="4" id="KW-1185">Reference proteome</keyword>
<keyword evidence="1 3" id="KW-0808">Transferase</keyword>
<dbReference type="GO" id="GO:0008080">
    <property type="term" value="F:N-acetyltransferase activity"/>
    <property type="evidence" value="ECO:0007669"/>
    <property type="project" value="InterPro"/>
</dbReference>
<dbReference type="Gene3D" id="3.40.630.30">
    <property type="match status" value="1"/>
</dbReference>
<dbReference type="CDD" id="cd04301">
    <property type="entry name" value="NAT_SF"/>
    <property type="match status" value="1"/>
</dbReference>
<dbReference type="Proteomes" id="UP000799757">
    <property type="component" value="Unassembled WGS sequence"/>
</dbReference>
<dbReference type="EMBL" id="MU001840">
    <property type="protein sequence ID" value="KAF2796065.1"/>
    <property type="molecule type" value="Genomic_DNA"/>
</dbReference>
<dbReference type="AlphaFoldDB" id="A0A6A6XJH3"/>
<dbReference type="InterPro" id="IPR016181">
    <property type="entry name" value="Acyl_CoA_acyltransferase"/>
</dbReference>
<sequence>APVSTPLYTLRPHRGSDTPIIFTSHHAQYVKQWGWNAAFMTVVSDILTSYATCHDPAIERFWVAERNSDGEFLGCVMLIDMSTRETARLRVLYVSPLARGMGLGRALVHTTTEFAQQAGYRKVQLSTCTRQEAALRIYDEEGYRIVSEVEDESFGPSLRHLVLELEL</sequence>
<protein>
    <submittedName>
        <fullName evidence="3">Putative GNAT family N-acetyltransferase</fullName>
    </submittedName>
</protein>
<dbReference type="SUPFAM" id="SSF55729">
    <property type="entry name" value="Acyl-CoA N-acyltransferases (Nat)"/>
    <property type="match status" value="1"/>
</dbReference>
<dbReference type="OrthoDB" id="41532at2759"/>
<evidence type="ECO:0000313" key="4">
    <source>
        <dbReference type="Proteomes" id="UP000799757"/>
    </source>
</evidence>
<dbReference type="PANTHER" id="PTHR13947">
    <property type="entry name" value="GNAT FAMILY N-ACETYLTRANSFERASE"/>
    <property type="match status" value="1"/>
</dbReference>
<accession>A0A6A6XJH3</accession>
<feature type="domain" description="N-acetyltransferase" evidence="2">
    <location>
        <begin position="8"/>
        <end position="167"/>
    </location>
</feature>